<dbReference type="Proteomes" id="UP001215598">
    <property type="component" value="Unassembled WGS sequence"/>
</dbReference>
<sequence length="311" mass="34083">MAGESLPPNPNASGSGSQPIPPRFPPRKRKTHRSDAVSKVLKDLPKSLKVKKNVEIAERNGERALKRVLHAEDAAANADDASDDESIITVSEDEDTMSPASRVYTAVMASSPPSGKRLLRLMGAGGSKRSRDDEEKKESKPTSKKVWVEVVITPGMSLPTVFHAVLRELYNNDIYIPLSLFTSSNLSLINSTAATMEMIKLNPSGPTEKQIRVLNTASFEASVLRECDMDRAQWNEAAINYVAFIESVEGKDSTAVARWEAHYGFLTNVKNAEDIFPAIRATDIILQPPKRNLDATDRSVEVGRGVIVGQR</sequence>
<feature type="region of interest" description="Disordered" evidence="1">
    <location>
        <begin position="109"/>
        <end position="143"/>
    </location>
</feature>
<evidence type="ECO:0000313" key="3">
    <source>
        <dbReference type="Proteomes" id="UP001215598"/>
    </source>
</evidence>
<organism evidence="2 3">
    <name type="scientific">Mycena metata</name>
    <dbReference type="NCBI Taxonomy" id="1033252"/>
    <lineage>
        <taxon>Eukaryota</taxon>
        <taxon>Fungi</taxon>
        <taxon>Dikarya</taxon>
        <taxon>Basidiomycota</taxon>
        <taxon>Agaricomycotina</taxon>
        <taxon>Agaricomycetes</taxon>
        <taxon>Agaricomycetidae</taxon>
        <taxon>Agaricales</taxon>
        <taxon>Marasmiineae</taxon>
        <taxon>Mycenaceae</taxon>
        <taxon>Mycena</taxon>
    </lineage>
</organism>
<accession>A0AAD7MXC8</accession>
<protein>
    <submittedName>
        <fullName evidence="2">Uncharacterized protein</fullName>
    </submittedName>
</protein>
<name>A0AAD7MXC8_9AGAR</name>
<dbReference type="AlphaFoldDB" id="A0AAD7MXC8"/>
<feature type="compositionally biased region" description="Basic and acidic residues" evidence="1">
    <location>
        <begin position="129"/>
        <end position="141"/>
    </location>
</feature>
<evidence type="ECO:0000313" key="2">
    <source>
        <dbReference type="EMBL" id="KAJ7737124.1"/>
    </source>
</evidence>
<proteinExistence type="predicted"/>
<feature type="region of interest" description="Disordered" evidence="1">
    <location>
        <begin position="1"/>
        <end position="40"/>
    </location>
</feature>
<keyword evidence="3" id="KW-1185">Reference proteome</keyword>
<gene>
    <name evidence="2" type="ORF">B0H16DRAFT_1762868</name>
</gene>
<reference evidence="2" key="1">
    <citation type="submission" date="2023-03" db="EMBL/GenBank/DDBJ databases">
        <title>Massive genome expansion in bonnet fungi (Mycena s.s.) driven by repeated elements and novel gene families across ecological guilds.</title>
        <authorList>
            <consortium name="Lawrence Berkeley National Laboratory"/>
            <person name="Harder C.B."/>
            <person name="Miyauchi S."/>
            <person name="Viragh M."/>
            <person name="Kuo A."/>
            <person name="Thoen E."/>
            <person name="Andreopoulos B."/>
            <person name="Lu D."/>
            <person name="Skrede I."/>
            <person name="Drula E."/>
            <person name="Henrissat B."/>
            <person name="Morin E."/>
            <person name="Kohler A."/>
            <person name="Barry K."/>
            <person name="LaButti K."/>
            <person name="Morin E."/>
            <person name="Salamov A."/>
            <person name="Lipzen A."/>
            <person name="Mereny Z."/>
            <person name="Hegedus B."/>
            <person name="Baldrian P."/>
            <person name="Stursova M."/>
            <person name="Weitz H."/>
            <person name="Taylor A."/>
            <person name="Grigoriev I.V."/>
            <person name="Nagy L.G."/>
            <person name="Martin F."/>
            <person name="Kauserud H."/>
        </authorList>
    </citation>
    <scope>NUCLEOTIDE SEQUENCE</scope>
    <source>
        <strain evidence="2">CBHHK182m</strain>
    </source>
</reference>
<evidence type="ECO:0000256" key="1">
    <source>
        <dbReference type="SAM" id="MobiDB-lite"/>
    </source>
</evidence>
<comment type="caution">
    <text evidence="2">The sequence shown here is derived from an EMBL/GenBank/DDBJ whole genome shotgun (WGS) entry which is preliminary data.</text>
</comment>
<dbReference type="EMBL" id="JARKIB010000118">
    <property type="protein sequence ID" value="KAJ7737124.1"/>
    <property type="molecule type" value="Genomic_DNA"/>
</dbReference>